<reference evidence="1" key="1">
    <citation type="submission" date="2024-09" db="EMBL/GenBank/DDBJ databases">
        <authorList>
            <person name="Liu J."/>
        </authorList>
    </citation>
    <scope>NUCLEOTIDE SEQUENCE</scope>
    <source>
        <strain evidence="1">NBU2967</strain>
    </source>
</reference>
<comment type="caution">
    <text evidence="1">The sequence shown here is derived from an EMBL/GenBank/DDBJ whole genome shotgun (WGS) entry which is preliminary data.</text>
</comment>
<evidence type="ECO:0000313" key="1">
    <source>
        <dbReference type="EMBL" id="MFH6602662.1"/>
    </source>
</evidence>
<accession>A0ACC7LGN9</accession>
<dbReference type="EMBL" id="JBHFPV010000001">
    <property type="protein sequence ID" value="MFH6602662.1"/>
    <property type="molecule type" value="Genomic_DNA"/>
</dbReference>
<name>A0ACC7LGN9_9FLAO</name>
<sequence>MTIEIHYVQMSTSDSMNELVTQKLNKLAKKYDWLIRAQVHFKLDNDPSGNGKICEIELSAPGPRIFAKSNTDDFEKSLNQTIHELDGQLRKKKTIMKKH</sequence>
<dbReference type="Proteomes" id="UP001595191">
    <property type="component" value="Unassembled WGS sequence"/>
</dbReference>
<evidence type="ECO:0000313" key="2">
    <source>
        <dbReference type="Proteomes" id="UP001595191"/>
    </source>
</evidence>
<keyword evidence="2" id="KW-1185">Reference proteome</keyword>
<organism evidence="1 2">
    <name type="scientific">Meishania litoralis</name>
    <dbReference type="NCBI Taxonomy" id="3434685"/>
    <lineage>
        <taxon>Bacteria</taxon>
        <taxon>Pseudomonadati</taxon>
        <taxon>Bacteroidota</taxon>
        <taxon>Flavobacteriia</taxon>
        <taxon>Flavobacteriales</taxon>
        <taxon>Flavobacteriaceae</taxon>
        <taxon>Meishania</taxon>
    </lineage>
</organism>
<proteinExistence type="predicted"/>
<protein>
    <submittedName>
        <fullName evidence="1">Ribosome hibernation-promoting factor, HPF/YfiA family</fullName>
    </submittedName>
</protein>
<gene>
    <name evidence="1" type="primary">hpf</name>
    <name evidence="1" type="ORF">ACEZ3G_04180</name>
</gene>